<proteinExistence type="predicted"/>
<reference evidence="3" key="1">
    <citation type="submission" date="2021-01" db="EMBL/GenBank/DDBJ databases">
        <authorList>
            <person name="Corre E."/>
            <person name="Pelletier E."/>
            <person name="Niang G."/>
            <person name="Scheremetjew M."/>
            <person name="Finn R."/>
            <person name="Kale V."/>
            <person name="Holt S."/>
            <person name="Cochrane G."/>
            <person name="Meng A."/>
            <person name="Brown T."/>
            <person name="Cohen L."/>
        </authorList>
    </citation>
    <scope>NUCLEOTIDE SEQUENCE</scope>
    <source>
        <strain evidence="3">CCMP127</strain>
    </source>
</reference>
<feature type="region of interest" description="Disordered" evidence="1">
    <location>
        <begin position="1"/>
        <end position="38"/>
    </location>
</feature>
<feature type="transmembrane region" description="Helical" evidence="2">
    <location>
        <begin position="162"/>
        <end position="183"/>
    </location>
</feature>
<dbReference type="EMBL" id="HBIM01013509">
    <property type="protein sequence ID" value="CAE0413682.1"/>
    <property type="molecule type" value="Transcribed_RNA"/>
</dbReference>
<gene>
    <name evidence="3" type="ORF">ACOF00016_LOCUS10932</name>
</gene>
<sequence>MVNNNNDTDDDVSSLGRDEYQSDDEEEPAQSQNEKPLKTHPQFRSFNLARASEIILNTVSVVSALQHLKEFECCGKHDGDWLLTHSAHLVVSFMYVGWLSVEWTMLFFSVRNYRRERQNQDENHVVHHMNTQDHVLNWLVCVNPYLGGLQAWNLLYSKHDVLLLWVIEGAALLCLLLAFWWQPNHNPCLWILQCLVPIIPWISACVALWYAFDKGGVCYKDGTFWHEGCELCEGGFPPPCGASQLSQGTHCGPVEEFCFYKY</sequence>
<feature type="transmembrane region" description="Helical" evidence="2">
    <location>
        <begin position="189"/>
        <end position="212"/>
    </location>
</feature>
<keyword evidence="2" id="KW-1133">Transmembrane helix</keyword>
<evidence type="ECO:0000256" key="1">
    <source>
        <dbReference type="SAM" id="MobiDB-lite"/>
    </source>
</evidence>
<protein>
    <submittedName>
        <fullName evidence="3">Uncharacterized protein</fullName>
    </submittedName>
</protein>
<keyword evidence="2" id="KW-0812">Transmembrane</keyword>
<evidence type="ECO:0000256" key="2">
    <source>
        <dbReference type="SAM" id="Phobius"/>
    </source>
</evidence>
<organism evidence="3">
    <name type="scientific">Amphora coffeiformis</name>
    <dbReference type="NCBI Taxonomy" id="265554"/>
    <lineage>
        <taxon>Eukaryota</taxon>
        <taxon>Sar</taxon>
        <taxon>Stramenopiles</taxon>
        <taxon>Ochrophyta</taxon>
        <taxon>Bacillariophyta</taxon>
        <taxon>Bacillariophyceae</taxon>
        <taxon>Bacillariophycidae</taxon>
        <taxon>Thalassiophysales</taxon>
        <taxon>Catenulaceae</taxon>
        <taxon>Amphora</taxon>
    </lineage>
</organism>
<accession>A0A7S3L8Y7</accession>
<feature type="transmembrane region" description="Helical" evidence="2">
    <location>
        <begin position="87"/>
        <end position="108"/>
    </location>
</feature>
<name>A0A7S3L8Y7_9STRA</name>
<evidence type="ECO:0000313" key="3">
    <source>
        <dbReference type="EMBL" id="CAE0413682.1"/>
    </source>
</evidence>
<dbReference type="AlphaFoldDB" id="A0A7S3L8Y7"/>
<keyword evidence="2" id="KW-0472">Membrane</keyword>